<name>A0A150NZU5_SORCE</name>
<dbReference type="AlphaFoldDB" id="A0A150NZU5"/>
<dbReference type="Proteomes" id="UP000075604">
    <property type="component" value="Unassembled WGS sequence"/>
</dbReference>
<accession>A0A150NZU5</accession>
<evidence type="ECO:0000313" key="1">
    <source>
        <dbReference type="EMBL" id="KYF47907.1"/>
    </source>
</evidence>
<dbReference type="InterPro" id="IPR046279">
    <property type="entry name" value="DUF6312"/>
</dbReference>
<sequence>MAKDFHKAVRRIVVLSTAPDGQPVSLEFYRKDEGKKRKRSMLLKQPERWIRAMAHAQLAASQAYLSRHERSTQKRRDGWALDLTPNVIRAMRTGAKQVKLRRLVRIPVLNP</sequence>
<comment type="caution">
    <text evidence="1">The sequence shown here is derived from an EMBL/GenBank/DDBJ whole genome shotgun (WGS) entry which is preliminary data.</text>
</comment>
<dbReference type="EMBL" id="JELX01004455">
    <property type="protein sequence ID" value="KYF47907.1"/>
    <property type="molecule type" value="Genomic_DNA"/>
</dbReference>
<gene>
    <name evidence="1" type="ORF">BE04_26685</name>
</gene>
<proteinExistence type="predicted"/>
<dbReference type="Pfam" id="PF19831">
    <property type="entry name" value="DUF6312"/>
    <property type="match status" value="1"/>
</dbReference>
<protein>
    <submittedName>
        <fullName evidence="1">Uncharacterized protein</fullName>
    </submittedName>
</protein>
<evidence type="ECO:0000313" key="2">
    <source>
        <dbReference type="Proteomes" id="UP000075604"/>
    </source>
</evidence>
<organism evidence="1 2">
    <name type="scientific">Sorangium cellulosum</name>
    <name type="common">Polyangium cellulosum</name>
    <dbReference type="NCBI Taxonomy" id="56"/>
    <lineage>
        <taxon>Bacteria</taxon>
        <taxon>Pseudomonadati</taxon>
        <taxon>Myxococcota</taxon>
        <taxon>Polyangia</taxon>
        <taxon>Polyangiales</taxon>
        <taxon>Polyangiaceae</taxon>
        <taxon>Sorangium</taxon>
    </lineage>
</organism>
<reference evidence="1 2" key="1">
    <citation type="submission" date="2014-02" db="EMBL/GenBank/DDBJ databases">
        <title>The small core and large imbalanced accessory genome model reveals a collaborative survival strategy of Sorangium cellulosum strains in nature.</title>
        <authorList>
            <person name="Han K."/>
            <person name="Peng R."/>
            <person name="Blom J."/>
            <person name="Li Y.-Z."/>
        </authorList>
    </citation>
    <scope>NUCLEOTIDE SEQUENCE [LARGE SCALE GENOMIC DNA]</scope>
    <source>
        <strain evidence="1 2">So0157-18</strain>
    </source>
</reference>